<dbReference type="EMBL" id="JANIIC010000039">
    <property type="protein sequence ID" value="MCQ8833054.1"/>
    <property type="molecule type" value="Genomic_DNA"/>
</dbReference>
<feature type="compositionally biased region" description="Gly residues" evidence="1">
    <location>
        <begin position="478"/>
        <end position="491"/>
    </location>
</feature>
<comment type="caution">
    <text evidence="3">The sequence shown here is derived from an EMBL/GenBank/DDBJ whole genome shotgun (WGS) entry which is preliminary data.</text>
</comment>
<feature type="compositionally biased region" description="Low complexity" evidence="1">
    <location>
        <begin position="309"/>
        <end position="318"/>
    </location>
</feature>
<sequence length="572" mass="58090">MPGGDGVVRRHDLPPAGMTGAADPAADPSRPGHDGVTDRAAEAVAAPSWESVTAGEVLSAYLHAQAGDFLRSLRLHRESGSDVQEAAEAARLLRRAARRISGALYVYRPLTDTAWSDELRTELAWLSGTLAREHAYAERLERLRGALHRLSGAGGPSDRSPQGEAEVTTPGERLPDGAVGAAHTAGANAVNAANAAHATATSAARPARGGVTVAVDGAGGPSGAPGSVPRSPRAARRSVSLAAGAPGGGAADPVGGQGARPGPADTGGGAEGAAGTSRDRDEGRTAGRRRGERGDKGGRGTKGEKGERTGQPGAAHQRAGAEEEARGGALTVGAARAGALLERQLTLARTRAHTAALEALGSSRFHAVADTVALLASEAPLDDAGAARPAGQVLPPLADLANRRLTEAVEALPLIRAGHPYNAEALVHGLAATSAADAPPASERQDAPWHQVRHLLRLRRYALEVLDRAARQQDGPSGVNGTGPTGSGPTGPGAADAEPPLSVRLLAAGQALERHRDAAEAAAAAAAAARTPRIAPATAYALGVLHADQRHEVEAARFAFGRIWRRVAARAS</sequence>
<dbReference type="AlphaFoldDB" id="A0A9X2RYM4"/>
<feature type="region of interest" description="Disordered" evidence="1">
    <location>
        <begin position="469"/>
        <end position="498"/>
    </location>
</feature>
<dbReference type="InterPro" id="IPR007899">
    <property type="entry name" value="CHAD_dom"/>
</dbReference>
<evidence type="ECO:0000259" key="2">
    <source>
        <dbReference type="PROSITE" id="PS51708"/>
    </source>
</evidence>
<dbReference type="Proteomes" id="UP001142400">
    <property type="component" value="Unassembled WGS sequence"/>
</dbReference>
<evidence type="ECO:0000256" key="1">
    <source>
        <dbReference type="SAM" id="MobiDB-lite"/>
    </source>
</evidence>
<dbReference type="PROSITE" id="PS51708">
    <property type="entry name" value="CHAD"/>
    <property type="match status" value="1"/>
</dbReference>
<feature type="domain" description="CHAD" evidence="2">
    <location>
        <begin position="51"/>
        <end position="569"/>
    </location>
</feature>
<dbReference type="Gene3D" id="1.40.20.10">
    <property type="entry name" value="CHAD domain"/>
    <property type="match status" value="1"/>
</dbReference>
<accession>A0A9X2RYM4</accession>
<feature type="region of interest" description="Disordered" evidence="1">
    <location>
        <begin position="212"/>
        <end position="327"/>
    </location>
</feature>
<dbReference type="RefSeq" id="WP_257633690.1">
    <property type="nucleotide sequence ID" value="NZ_JANIIC010000039.1"/>
</dbReference>
<protein>
    <submittedName>
        <fullName evidence="3">CHAD domain-containing protein</fullName>
    </submittedName>
</protein>
<feature type="region of interest" description="Disordered" evidence="1">
    <location>
        <begin position="1"/>
        <end position="42"/>
    </location>
</feature>
<dbReference type="SMART" id="SM00880">
    <property type="entry name" value="CHAD"/>
    <property type="match status" value="1"/>
</dbReference>
<name>A0A9X2RYM4_STRMQ</name>
<organism evidence="3 4">
    <name type="scientific">Streptomyces malaysiensis subsp. samsunensis</name>
    <dbReference type="NCBI Taxonomy" id="459658"/>
    <lineage>
        <taxon>Bacteria</taxon>
        <taxon>Bacillati</taxon>
        <taxon>Actinomycetota</taxon>
        <taxon>Actinomycetes</taxon>
        <taxon>Kitasatosporales</taxon>
        <taxon>Streptomycetaceae</taxon>
        <taxon>Streptomyces</taxon>
        <taxon>Streptomyces violaceusniger group</taxon>
    </lineage>
</organism>
<gene>
    <name evidence="3" type="ORF">NQU54_29380</name>
</gene>
<dbReference type="Pfam" id="PF05235">
    <property type="entry name" value="CHAD"/>
    <property type="match status" value="2"/>
</dbReference>
<keyword evidence="4" id="KW-1185">Reference proteome</keyword>
<dbReference type="InterPro" id="IPR038186">
    <property type="entry name" value="CHAD_dom_sf"/>
</dbReference>
<feature type="compositionally biased region" description="Low complexity" evidence="1">
    <location>
        <begin position="224"/>
        <end position="244"/>
    </location>
</feature>
<feature type="compositionally biased region" description="Basic and acidic residues" evidence="1">
    <location>
        <begin position="292"/>
        <end position="308"/>
    </location>
</feature>
<feature type="compositionally biased region" description="Basic and acidic residues" evidence="1">
    <location>
        <begin position="30"/>
        <end position="41"/>
    </location>
</feature>
<evidence type="ECO:0000313" key="3">
    <source>
        <dbReference type="EMBL" id="MCQ8833054.1"/>
    </source>
</evidence>
<evidence type="ECO:0000313" key="4">
    <source>
        <dbReference type="Proteomes" id="UP001142400"/>
    </source>
</evidence>
<feature type="compositionally biased region" description="Gly residues" evidence="1">
    <location>
        <begin position="245"/>
        <end position="272"/>
    </location>
</feature>
<feature type="region of interest" description="Disordered" evidence="1">
    <location>
        <begin position="149"/>
        <end position="173"/>
    </location>
</feature>
<proteinExistence type="predicted"/>
<reference evidence="3" key="1">
    <citation type="submission" date="2022-06" db="EMBL/GenBank/DDBJ databases">
        <title>WGS of actinobacteria.</title>
        <authorList>
            <person name="Thawai C."/>
        </authorList>
    </citation>
    <scope>NUCLEOTIDE SEQUENCE</scope>
    <source>
        <strain evidence="3">DSM 42010</strain>
    </source>
</reference>